<dbReference type="InterPro" id="IPR039421">
    <property type="entry name" value="Type_1_exporter"/>
</dbReference>
<dbReference type="PROSITE" id="PS50893">
    <property type="entry name" value="ABC_TRANSPORTER_2"/>
    <property type="match status" value="1"/>
</dbReference>
<keyword evidence="3" id="KW-0547">Nucleotide-binding</keyword>
<keyword evidence="5 7" id="KW-1133">Transmembrane helix</keyword>
<dbReference type="CDD" id="cd18584">
    <property type="entry name" value="ABC_6TM_AarD_CydD"/>
    <property type="match status" value="1"/>
</dbReference>
<feature type="domain" description="ABC transporter" evidence="8">
    <location>
        <begin position="343"/>
        <end position="577"/>
    </location>
</feature>
<dbReference type="PROSITE" id="PS50929">
    <property type="entry name" value="ABC_TM1F"/>
    <property type="match status" value="1"/>
</dbReference>
<feature type="transmembrane region" description="Helical" evidence="7">
    <location>
        <begin position="62"/>
        <end position="81"/>
    </location>
</feature>
<feature type="transmembrane region" description="Helical" evidence="7">
    <location>
        <begin position="245"/>
        <end position="270"/>
    </location>
</feature>
<dbReference type="PANTHER" id="PTHR24221:SF590">
    <property type="entry name" value="COMPONENT LINKED WITH THE ASSEMBLY OF CYTOCHROME' TRANSPORT TRANSMEMBRANE ATP-BINDING PROTEIN ABC TRANSPORTER CYDD-RELATED"/>
    <property type="match status" value="1"/>
</dbReference>
<evidence type="ECO:0000259" key="9">
    <source>
        <dbReference type="PROSITE" id="PS50929"/>
    </source>
</evidence>
<evidence type="ECO:0000256" key="7">
    <source>
        <dbReference type="SAM" id="Phobius"/>
    </source>
</evidence>
<dbReference type="SMART" id="SM00382">
    <property type="entry name" value="AAA"/>
    <property type="match status" value="1"/>
</dbReference>
<evidence type="ECO:0000259" key="8">
    <source>
        <dbReference type="PROSITE" id="PS50893"/>
    </source>
</evidence>
<accession>A0ABY4T7P1</accession>
<proteinExistence type="predicted"/>
<feature type="transmembrane region" description="Helical" evidence="7">
    <location>
        <begin position="35"/>
        <end position="56"/>
    </location>
</feature>
<evidence type="ECO:0000256" key="2">
    <source>
        <dbReference type="ARBA" id="ARBA00022692"/>
    </source>
</evidence>
<dbReference type="InterPro" id="IPR027417">
    <property type="entry name" value="P-loop_NTPase"/>
</dbReference>
<dbReference type="InterPro" id="IPR011527">
    <property type="entry name" value="ABC1_TM_dom"/>
</dbReference>
<dbReference type="RefSeq" id="WP_250340583.1">
    <property type="nucleotide sequence ID" value="NZ_CP063231.1"/>
</dbReference>
<dbReference type="Gene3D" id="3.40.50.300">
    <property type="entry name" value="P-loop containing nucleotide triphosphate hydrolases"/>
    <property type="match status" value="1"/>
</dbReference>
<dbReference type="InterPro" id="IPR003593">
    <property type="entry name" value="AAA+_ATPase"/>
</dbReference>
<dbReference type="InterPro" id="IPR036640">
    <property type="entry name" value="ABC1_TM_sf"/>
</dbReference>
<evidence type="ECO:0000256" key="4">
    <source>
        <dbReference type="ARBA" id="ARBA00022840"/>
    </source>
</evidence>
<dbReference type="Pfam" id="PF00664">
    <property type="entry name" value="ABC_membrane"/>
    <property type="match status" value="1"/>
</dbReference>
<keyword evidence="6 7" id="KW-0472">Membrane</keyword>
<dbReference type="InterPro" id="IPR014216">
    <property type="entry name" value="ABC_transptr_CydD"/>
</dbReference>
<dbReference type="Gene3D" id="1.20.1560.10">
    <property type="entry name" value="ABC transporter type 1, transmembrane domain"/>
    <property type="match status" value="1"/>
</dbReference>
<evidence type="ECO:0000313" key="11">
    <source>
        <dbReference type="Proteomes" id="UP001056681"/>
    </source>
</evidence>
<evidence type="ECO:0000256" key="3">
    <source>
        <dbReference type="ARBA" id="ARBA00022741"/>
    </source>
</evidence>
<dbReference type="PANTHER" id="PTHR24221">
    <property type="entry name" value="ATP-BINDING CASSETTE SUB-FAMILY B"/>
    <property type="match status" value="1"/>
</dbReference>
<feature type="domain" description="ABC transmembrane type-1" evidence="9">
    <location>
        <begin position="26"/>
        <end position="308"/>
    </location>
</feature>
<name>A0ABY4T7P1_9GAMM</name>
<evidence type="ECO:0000256" key="5">
    <source>
        <dbReference type="ARBA" id="ARBA00022989"/>
    </source>
</evidence>
<sequence length="581" mass="62232">MASTEHAVANDWLRQQAQPVRGLLRAAIGYGATQSLLLCAIAWLVAQVLALAIFEHVGLADLRWSILAIATLAILRAVLLYRQRMCSDAAGRAVTQNVQRALRQRLRELGPAWSARQSAGDLVTRLVDGVDTLAPYYAGYLPQAALAGLIPMVVLLAVGLREPWSALVLLLCAPLLPVFLILAGRAAADASTRRWLRLRRLGARFMDAVAGLSTLRLYRAAEREHERVLAAGEAYRQDTMAVLRVAFLSALVMEFFATCSIAIVAVVVGFRLMSGHLAFAPGMFALLLAPEFFLPLRAMGTQRHARMEAAAAAEGLVEVLAVPVAPTVSGPVCVAFETSAPSVALRNVHANQGDHADVLRGIDLVVPAGSRLTLVGPSGGGKSSLLAAVMGLLPLESGSIEIDGLTLTAPDWDAWRTQVGWLPQRPHVFNGSLRDNLLLARPEADEVSLARVLRMAGLDQVVAKLPQGLDTPLGERGLGLSGGELQRLAIARMCLRDAAVLLWDEPTQHLDAATAAQVEQQLDQFARGRTVLRVAHRVRDLGPLETVAVLVDGKIVEQGTVAQLCQPGTAFSALLNEDLRA</sequence>
<keyword evidence="2 7" id="KW-0812">Transmembrane</keyword>
<evidence type="ECO:0000256" key="1">
    <source>
        <dbReference type="ARBA" id="ARBA00004651"/>
    </source>
</evidence>
<gene>
    <name evidence="10" type="primary">cydD</name>
    <name evidence="10" type="ORF">IM816_08665</name>
</gene>
<feature type="transmembrane region" description="Helical" evidence="7">
    <location>
        <begin position="166"/>
        <end position="188"/>
    </location>
</feature>
<keyword evidence="4" id="KW-0067">ATP-binding</keyword>
<dbReference type="NCBIfam" id="TIGR02857">
    <property type="entry name" value="CydD"/>
    <property type="match status" value="1"/>
</dbReference>
<evidence type="ECO:0000313" key="10">
    <source>
        <dbReference type="EMBL" id="URL60132.1"/>
    </source>
</evidence>
<feature type="transmembrane region" description="Helical" evidence="7">
    <location>
        <begin position="140"/>
        <end position="160"/>
    </location>
</feature>
<dbReference type="InterPro" id="IPR003439">
    <property type="entry name" value="ABC_transporter-like_ATP-bd"/>
</dbReference>
<comment type="subcellular location">
    <subcellularLocation>
        <location evidence="1">Cell membrane</location>
        <topology evidence="1">Multi-pass membrane protein</topology>
    </subcellularLocation>
</comment>
<dbReference type="Proteomes" id="UP001056681">
    <property type="component" value="Chromosome"/>
</dbReference>
<dbReference type="SUPFAM" id="SSF90123">
    <property type="entry name" value="ABC transporter transmembrane region"/>
    <property type="match status" value="1"/>
</dbReference>
<dbReference type="Pfam" id="PF00005">
    <property type="entry name" value="ABC_tran"/>
    <property type="match status" value="1"/>
</dbReference>
<keyword evidence="11" id="KW-1185">Reference proteome</keyword>
<dbReference type="SUPFAM" id="SSF52540">
    <property type="entry name" value="P-loop containing nucleoside triphosphate hydrolases"/>
    <property type="match status" value="1"/>
</dbReference>
<feature type="transmembrane region" description="Helical" evidence="7">
    <location>
        <begin position="276"/>
        <end position="296"/>
    </location>
</feature>
<protein>
    <submittedName>
        <fullName evidence="10">Thiol reductant ABC exporter subunit CydD</fullName>
    </submittedName>
</protein>
<dbReference type="EMBL" id="CP063231">
    <property type="protein sequence ID" value="URL60132.1"/>
    <property type="molecule type" value="Genomic_DNA"/>
</dbReference>
<reference evidence="10" key="1">
    <citation type="submission" date="2020-10" db="EMBL/GenBank/DDBJ databases">
        <title>Whole-genome sequence of Luteibacter sp. EIF3.</title>
        <authorList>
            <person name="Friedrich I."/>
            <person name="Hertel R."/>
            <person name="Daniel R."/>
        </authorList>
    </citation>
    <scope>NUCLEOTIDE SEQUENCE</scope>
    <source>
        <strain evidence="10">EIF3</strain>
    </source>
</reference>
<evidence type="ECO:0000256" key="6">
    <source>
        <dbReference type="ARBA" id="ARBA00023136"/>
    </source>
</evidence>
<organism evidence="10 11">
    <name type="scientific">Luteibacter flocculans</name>
    <dbReference type="NCBI Taxonomy" id="2780091"/>
    <lineage>
        <taxon>Bacteria</taxon>
        <taxon>Pseudomonadati</taxon>
        <taxon>Pseudomonadota</taxon>
        <taxon>Gammaproteobacteria</taxon>
        <taxon>Lysobacterales</taxon>
        <taxon>Rhodanobacteraceae</taxon>
        <taxon>Luteibacter</taxon>
    </lineage>
</organism>